<feature type="region of interest" description="Disordered" evidence="1">
    <location>
        <begin position="887"/>
        <end position="918"/>
    </location>
</feature>
<evidence type="ECO:0000313" key="4">
    <source>
        <dbReference type="Proteomes" id="UP000324767"/>
    </source>
</evidence>
<dbReference type="SMART" id="SM00325">
    <property type="entry name" value="RhoGEF"/>
    <property type="match status" value="1"/>
</dbReference>
<reference evidence="3 4" key="1">
    <citation type="submission" date="2019-09" db="EMBL/GenBank/DDBJ databases">
        <title>The hologenome of the rock-dwelling lichen Lasallia pustulata.</title>
        <authorList>
            <person name="Greshake Tzovaras B."/>
            <person name="Segers F."/>
            <person name="Bicker A."/>
            <person name="Dal Grande F."/>
            <person name="Otte J."/>
            <person name="Hankeln T."/>
            <person name="Schmitt I."/>
            <person name="Ebersberger I."/>
        </authorList>
    </citation>
    <scope>NUCLEOTIDE SEQUENCE [LARGE SCALE GENOMIC DNA]</scope>
    <source>
        <strain evidence="3">A1-1</strain>
    </source>
</reference>
<dbReference type="InterPro" id="IPR000219">
    <property type="entry name" value="DH_dom"/>
</dbReference>
<evidence type="ECO:0000259" key="2">
    <source>
        <dbReference type="PROSITE" id="PS50010"/>
    </source>
</evidence>
<dbReference type="PANTHER" id="PTHR12673:SF159">
    <property type="entry name" value="LD03170P"/>
    <property type="match status" value="1"/>
</dbReference>
<dbReference type="InterPro" id="IPR051092">
    <property type="entry name" value="FYVE_RhoGEF_PH"/>
</dbReference>
<feature type="compositionally biased region" description="Polar residues" evidence="1">
    <location>
        <begin position="50"/>
        <end position="71"/>
    </location>
</feature>
<name>A0A5M8Q2V8_9LECA</name>
<protein>
    <recommendedName>
        <fullName evidence="2">DH domain-containing protein</fullName>
    </recommendedName>
</protein>
<gene>
    <name evidence="3" type="ORF">FRX48_00261</name>
</gene>
<sequence length="938" mass="104667">MNEQLSCAKQDGTSIVYSGNPYVWPNPSALVTQRTGSSSSTGTVNRTSPRKSSSAAVGSGISTPPGTLSLRNENVVPSRDISLFTLDFLQGSIKLSTPRKASFQASRKSSWGTDVQAPPRSRQTSGLEHLDVNAASGETDSFPLRITRGGFNQGSRRGLPFETHAEEELHVDSLEPLSCNDEKESKSIITDTKPHIFSKWMRTLRRKDPEHKSMDRWSLDESDEPKNSELPSPASIGKKHKKSSSTSSDFVAAVKSASTSLAALNAAPKSRKARGSGLMRSSKRSSRLSHITDRASLESGVESVQLRDEAAWYRAIQRRRALEELVNSEESYIADLKVLLNGYFPLLASAPSSSLRIQTQIQRNVLEILALHEELLAKIRHVVPNSDLRSDLDHRNTYTRPARYARTPSADSPRLLAEPVSMLIHGSIKLPKLEHSGKDALVAEPREVALVAKVFDRMLSRFSAYEEYSAEYEASKKDMIASLTNIPNWQAYERGIEALANSLAPSRKEDAYSRKGLMFEDLLIKPVQRICRYPLLFSDLHKHTPAIDCPESHAEIEKVKSRLDEAMQEIDTATNDPKTRDNIQKTWRLQDLLVFPNACHTALYSWKIIFEFEQRLFEMILSACSAREEEIWRTHLIEWSTAEGRKQAEAQPTQPLLYSMLSLEMKAIGRVVGHPGTLARQLSVQRAATVGSKADLCQVVIKDTHALREPGGTQFRSPSSMTRSRSLLLPNRIPVLAPKRAERIRMEQSLEGVWTRDMLPYPGMAHWRGDYLIRASASSMMRKLSRASRISNVTKRSASQTSIASLTTIRLDMTDDEMEKAFNGEAVNSRGEEHNPTTNIAWKKRNPVAVQLHQAVAPPKRNSAKCMEQENSVRLCQSSKDLRSTPVFHTDTEYSSVGQAERKDRQSGKSRWSSPSGLVRALSTQGIRALFSSSGLQR</sequence>
<comment type="caution">
    <text evidence="3">The sequence shown here is derived from an EMBL/GenBank/DDBJ whole genome shotgun (WGS) entry which is preliminary data.</text>
</comment>
<feature type="compositionally biased region" description="Polar residues" evidence="1">
    <location>
        <begin position="103"/>
        <end position="113"/>
    </location>
</feature>
<feature type="region of interest" description="Disordered" evidence="1">
    <location>
        <begin position="265"/>
        <end position="291"/>
    </location>
</feature>
<proteinExistence type="predicted"/>
<dbReference type="EMBL" id="VXIT01000001">
    <property type="protein sequence ID" value="KAA6415545.1"/>
    <property type="molecule type" value="Genomic_DNA"/>
</dbReference>
<dbReference type="AlphaFoldDB" id="A0A5M8Q2V8"/>
<dbReference type="Proteomes" id="UP000324767">
    <property type="component" value="Unassembled WGS sequence"/>
</dbReference>
<dbReference type="Gene3D" id="1.20.900.10">
    <property type="entry name" value="Dbl homology (DH) domain"/>
    <property type="match status" value="1"/>
</dbReference>
<dbReference type="InterPro" id="IPR035899">
    <property type="entry name" value="DBL_dom_sf"/>
</dbReference>
<dbReference type="GO" id="GO:0005737">
    <property type="term" value="C:cytoplasm"/>
    <property type="evidence" value="ECO:0007669"/>
    <property type="project" value="TreeGrafter"/>
</dbReference>
<evidence type="ECO:0000313" key="3">
    <source>
        <dbReference type="EMBL" id="KAA6415545.1"/>
    </source>
</evidence>
<feature type="region of interest" description="Disordered" evidence="1">
    <location>
        <begin position="208"/>
        <end position="245"/>
    </location>
</feature>
<feature type="compositionally biased region" description="Polar residues" evidence="1">
    <location>
        <begin position="909"/>
        <end position="918"/>
    </location>
</feature>
<organism evidence="3 4">
    <name type="scientific">Lasallia pustulata</name>
    <dbReference type="NCBI Taxonomy" id="136370"/>
    <lineage>
        <taxon>Eukaryota</taxon>
        <taxon>Fungi</taxon>
        <taxon>Dikarya</taxon>
        <taxon>Ascomycota</taxon>
        <taxon>Pezizomycotina</taxon>
        <taxon>Lecanoromycetes</taxon>
        <taxon>OSLEUM clade</taxon>
        <taxon>Umbilicariomycetidae</taxon>
        <taxon>Umbilicariales</taxon>
        <taxon>Umbilicariaceae</taxon>
        <taxon>Lasallia</taxon>
    </lineage>
</organism>
<feature type="region of interest" description="Disordered" evidence="1">
    <location>
        <begin position="31"/>
        <end position="71"/>
    </location>
</feature>
<dbReference type="Pfam" id="PF00621">
    <property type="entry name" value="RhoGEF"/>
    <property type="match status" value="1"/>
</dbReference>
<feature type="region of interest" description="Disordered" evidence="1">
    <location>
        <begin position="99"/>
        <end position="127"/>
    </location>
</feature>
<dbReference type="PANTHER" id="PTHR12673">
    <property type="entry name" value="FACIOGENITAL DYSPLASIA PROTEIN"/>
    <property type="match status" value="1"/>
</dbReference>
<feature type="compositionally biased region" description="Low complexity" evidence="1">
    <location>
        <begin position="31"/>
        <end position="47"/>
    </location>
</feature>
<dbReference type="GO" id="GO:0005085">
    <property type="term" value="F:guanyl-nucleotide exchange factor activity"/>
    <property type="evidence" value="ECO:0007669"/>
    <property type="project" value="InterPro"/>
</dbReference>
<dbReference type="OrthoDB" id="8059989at2759"/>
<accession>A0A5M8Q2V8</accession>
<dbReference type="PROSITE" id="PS50010">
    <property type="entry name" value="DH_2"/>
    <property type="match status" value="1"/>
</dbReference>
<dbReference type="SUPFAM" id="SSF48065">
    <property type="entry name" value="DBL homology domain (DH-domain)"/>
    <property type="match status" value="1"/>
</dbReference>
<evidence type="ECO:0000256" key="1">
    <source>
        <dbReference type="SAM" id="MobiDB-lite"/>
    </source>
</evidence>
<feature type="compositionally biased region" description="Basic and acidic residues" evidence="1">
    <location>
        <begin position="208"/>
        <end position="227"/>
    </location>
</feature>
<feature type="domain" description="DH" evidence="2">
    <location>
        <begin position="317"/>
        <end position="573"/>
    </location>
</feature>